<evidence type="ECO:0000259" key="4">
    <source>
        <dbReference type="Pfam" id="PF16347"/>
    </source>
</evidence>
<keyword evidence="6" id="KW-0808">Transferase</keyword>
<dbReference type="GO" id="GO:0016740">
    <property type="term" value="F:transferase activity"/>
    <property type="evidence" value="ECO:0007669"/>
    <property type="project" value="UniProtKB-KW"/>
</dbReference>
<dbReference type="PROSITE" id="PS00523">
    <property type="entry name" value="SULFATASE_1"/>
    <property type="match status" value="1"/>
</dbReference>
<feature type="signal peptide" evidence="3">
    <location>
        <begin position="1"/>
        <end position="24"/>
    </location>
</feature>
<reference evidence="5 7" key="1">
    <citation type="submission" date="2015-09" db="EMBL/GenBank/DDBJ databases">
        <authorList>
            <consortium name="Pathogen Informatics"/>
        </authorList>
    </citation>
    <scope>NUCLEOTIDE SEQUENCE [LARGE SCALE GENOMIC DNA]</scope>
    <source>
        <strain evidence="5 7">2789STDY5608872</strain>
    </source>
</reference>
<feature type="chain" id="PRO_5043136235" evidence="3">
    <location>
        <begin position="25"/>
        <end position="512"/>
    </location>
</feature>
<dbReference type="EMBL" id="WKLT01000025">
    <property type="protein sequence ID" value="MRY60125.1"/>
    <property type="molecule type" value="Genomic_DNA"/>
</dbReference>
<comment type="similarity">
    <text evidence="1">Belongs to the sulfatase family.</text>
</comment>
<keyword evidence="3" id="KW-0732">Signal</keyword>
<gene>
    <name evidence="5" type="ORF">ERS852429_02321</name>
    <name evidence="6" type="ORF">GKD59_19945</name>
</gene>
<dbReference type="GO" id="GO:0004065">
    <property type="term" value="F:arylsulfatase activity"/>
    <property type="evidence" value="ECO:0007669"/>
    <property type="project" value="UniProtKB-EC"/>
</dbReference>
<organism evidence="5 7">
    <name type="scientific">Parabacteroides distasonis</name>
    <dbReference type="NCBI Taxonomy" id="823"/>
    <lineage>
        <taxon>Bacteria</taxon>
        <taxon>Pseudomonadati</taxon>
        <taxon>Bacteroidota</taxon>
        <taxon>Bacteroidia</taxon>
        <taxon>Bacteroidales</taxon>
        <taxon>Tannerellaceae</taxon>
        <taxon>Parabacteroides</taxon>
    </lineage>
</organism>
<feature type="domain" description="N-sulphoglucosamine sulphohydrolase C-terminal" evidence="4">
    <location>
        <begin position="326"/>
        <end position="492"/>
    </location>
</feature>
<evidence type="ECO:0000256" key="2">
    <source>
        <dbReference type="ARBA" id="ARBA00022801"/>
    </source>
</evidence>
<reference evidence="6 8" key="2">
    <citation type="journal article" date="2019" name="Nat. Med.">
        <title>A library of human gut bacterial isolates paired with longitudinal multiomics data enables mechanistic microbiome research.</title>
        <authorList>
            <person name="Poyet M."/>
            <person name="Groussin M."/>
            <person name="Gibbons S.M."/>
            <person name="Avila-Pacheco J."/>
            <person name="Jiang X."/>
            <person name="Kearney S.M."/>
            <person name="Perrotta A.R."/>
            <person name="Berdy B."/>
            <person name="Zhao S."/>
            <person name="Lieberman T.D."/>
            <person name="Swanson P.K."/>
            <person name="Smith M."/>
            <person name="Roesemann S."/>
            <person name="Alexander J.E."/>
            <person name="Rich S.A."/>
            <person name="Livny J."/>
            <person name="Vlamakis H."/>
            <person name="Clish C."/>
            <person name="Bullock K."/>
            <person name="Deik A."/>
            <person name="Scott J."/>
            <person name="Pierce K.A."/>
            <person name="Xavier R.J."/>
            <person name="Alm E.J."/>
        </authorList>
    </citation>
    <scope>NUCLEOTIDE SEQUENCE [LARGE SCALE GENOMIC DNA]</scope>
    <source>
        <strain evidence="6 8">BIOML-A41</strain>
    </source>
</reference>
<dbReference type="Gene3D" id="3.40.720.10">
    <property type="entry name" value="Alkaline Phosphatase, subunit A"/>
    <property type="match status" value="1"/>
</dbReference>
<protein>
    <submittedName>
        <fullName evidence="5">Arylsulfatase</fullName>
        <ecNumber evidence="5">3.1.6.1</ecNumber>
    </submittedName>
    <submittedName>
        <fullName evidence="6">Sulfatase-like hydrolase/transferase</fullName>
    </submittedName>
</protein>
<accession>A0A173UWR5</accession>
<evidence type="ECO:0000313" key="6">
    <source>
        <dbReference type="EMBL" id="MRY60125.1"/>
    </source>
</evidence>
<dbReference type="SUPFAM" id="SSF53649">
    <property type="entry name" value="Alkaline phosphatase-like"/>
    <property type="match status" value="1"/>
</dbReference>
<evidence type="ECO:0000256" key="3">
    <source>
        <dbReference type="SAM" id="SignalP"/>
    </source>
</evidence>
<evidence type="ECO:0000313" key="5">
    <source>
        <dbReference type="EMBL" id="CUN18078.1"/>
    </source>
</evidence>
<dbReference type="EC" id="3.1.6.1" evidence="5"/>
<dbReference type="InterPro" id="IPR024607">
    <property type="entry name" value="Sulfatase_CS"/>
</dbReference>
<dbReference type="Proteomes" id="UP000463337">
    <property type="component" value="Unassembled WGS sequence"/>
</dbReference>
<keyword evidence="2 5" id="KW-0378">Hydrolase</keyword>
<name>A0A173UWR5_PARDI</name>
<dbReference type="PANTHER" id="PTHR43108:SF6">
    <property type="entry name" value="N-SULPHOGLUCOSAMINE SULPHOHYDROLASE"/>
    <property type="match status" value="1"/>
</dbReference>
<proteinExistence type="inferred from homology"/>
<dbReference type="Proteomes" id="UP000095591">
    <property type="component" value="Unassembled WGS sequence"/>
</dbReference>
<evidence type="ECO:0000256" key="1">
    <source>
        <dbReference type="ARBA" id="ARBA00008779"/>
    </source>
</evidence>
<evidence type="ECO:0000313" key="8">
    <source>
        <dbReference type="Proteomes" id="UP000463337"/>
    </source>
</evidence>
<dbReference type="EMBL" id="CYXP01000005">
    <property type="protein sequence ID" value="CUN18078.1"/>
    <property type="molecule type" value="Genomic_DNA"/>
</dbReference>
<sequence length="512" mass="59396">MKCKYILLSSIFLYDFSAVQTAMAQNDRTPNIIYIMSDDHASQAVSAYGGILSTVLPTPNIDRIAHEGAILRNCFVTNSISTPSRGAIITGQYSQKNGVYTLQDPLDPDHPNVAKCLQQAGYQTAIFGKWHLHAEPTGFDYYNILPGQGRYNDPMLIEKGTWGNDPHANPRTGKVYKGHSTDVIGSEAIKYMENRDKSKPFFMMCHFKAPHRPWTPAERFKDLLKDVTIPEPENLLDTYEGKGEYAELLRMSMEHLRQTDVKTDIPTDMSRDELRHWAYQLYIKDYLRCIAGIDENVGRILNYLDEQGLAENTVVIYTGDQGFFLGEHGWFDKRLMYEECLRMPFVIRYPKEIKPGTDNKDITLNIDFAPLFLDYAGMDKPSQMQGESFRSNLRNETPANWRQAMYYRYWMNADNDHNVTANYGIRTDRYKLIFYYGESLGMTGTKNESRTPEWELYDLKEDPMEMKNLYHDPSKKALIKELKTKLLELKQQYDDEDSKYPTMAEIARKYYW</sequence>
<dbReference type="AlphaFoldDB" id="A0A173UWR5"/>
<dbReference type="CDD" id="cd16031">
    <property type="entry name" value="G6S_like"/>
    <property type="match status" value="1"/>
</dbReference>
<dbReference type="Pfam" id="PF16347">
    <property type="entry name" value="SGSH_C"/>
    <property type="match status" value="1"/>
</dbReference>
<dbReference type="InterPro" id="IPR017850">
    <property type="entry name" value="Alkaline_phosphatase_core_sf"/>
</dbReference>
<evidence type="ECO:0000313" key="7">
    <source>
        <dbReference type="Proteomes" id="UP000095591"/>
    </source>
</evidence>
<dbReference type="PANTHER" id="PTHR43108">
    <property type="entry name" value="N-ACETYLGLUCOSAMINE-6-SULFATASE FAMILY MEMBER"/>
    <property type="match status" value="1"/>
</dbReference>
<dbReference type="InterPro" id="IPR032506">
    <property type="entry name" value="SGSH_C"/>
</dbReference>